<dbReference type="Proteomes" id="UP000182160">
    <property type="component" value="Unassembled WGS sequence"/>
</dbReference>
<accession>A0A1H8AN15</accession>
<organism evidence="2 3">
    <name type="scientific">Roseovarius tolerans</name>
    <dbReference type="NCBI Taxonomy" id="74031"/>
    <lineage>
        <taxon>Bacteria</taxon>
        <taxon>Pseudomonadati</taxon>
        <taxon>Pseudomonadota</taxon>
        <taxon>Alphaproteobacteria</taxon>
        <taxon>Rhodobacterales</taxon>
        <taxon>Roseobacteraceae</taxon>
        <taxon>Roseovarius</taxon>
    </lineage>
</organism>
<proteinExistence type="predicted"/>
<feature type="region of interest" description="Disordered" evidence="1">
    <location>
        <begin position="278"/>
        <end position="311"/>
    </location>
</feature>
<gene>
    <name evidence="2" type="ORF">SAMN04488077_10767</name>
</gene>
<evidence type="ECO:0000313" key="3">
    <source>
        <dbReference type="Proteomes" id="UP000182160"/>
    </source>
</evidence>
<dbReference type="RefSeq" id="WP_074785861.1">
    <property type="nucleotide sequence ID" value="NZ_FOBO01000007.1"/>
</dbReference>
<dbReference type="AlphaFoldDB" id="A0A1H8AN15"/>
<evidence type="ECO:0000313" key="2">
    <source>
        <dbReference type="EMBL" id="SEM70917.1"/>
    </source>
</evidence>
<sequence length="311" mass="34045">MTLILTVQTKGSIWLVADRRLSASGQAPIDDAIKCTIVEVADGIALLGYAGLGATARGSQPSQWVSNVLRGRHHPLEQMLQVVSDAMKREFLPHLEGIRDAKQRQHNFVVPAFLNEMHRVYTIDLAYTSSAYKYRYTRHIMGGALTPMQVTTPIGLAGSGAGALPNRQDWQRPLLRLVKAYNGKRITAAVVAHHLAKLAYRSCLGTPDGSVGPDSLVVWRNSKAGLHRGGGGHSFFANAQPSSQRADIPSISKGMDMTALVKTMMEVIIPQFEEMSAAKDRGEEIPEFDGGTDEINRRLRRLPSTPDEKLP</sequence>
<protein>
    <submittedName>
        <fullName evidence="2">Uncharacterized protein</fullName>
    </submittedName>
</protein>
<reference evidence="2 3" key="1">
    <citation type="submission" date="2016-10" db="EMBL/GenBank/DDBJ databases">
        <authorList>
            <person name="de Groot N.N."/>
        </authorList>
    </citation>
    <scope>NUCLEOTIDE SEQUENCE [LARGE SCALE GENOMIC DNA]</scope>
    <source>
        <strain evidence="2 3">DSM 11457</strain>
    </source>
</reference>
<name>A0A1H8AN15_9RHOB</name>
<dbReference type="EMBL" id="FOBO01000007">
    <property type="protein sequence ID" value="SEM70917.1"/>
    <property type="molecule type" value="Genomic_DNA"/>
</dbReference>
<evidence type="ECO:0000256" key="1">
    <source>
        <dbReference type="SAM" id="MobiDB-lite"/>
    </source>
</evidence>